<dbReference type="Proteomes" id="UP000504611">
    <property type="component" value="Unplaced"/>
</dbReference>
<sequence length="241" mass="26723">MMDLSGCMTTLMSFLHLNFSYFLFSQGEDGGSSSSDEAQRAAAHNRMASTSLIHETDLAVSINDLEHLFNSDEDELAPGSRRTVNGTDDKFGSKESKSSTLDPVSCISSADMHQMFPTPPSLEQHIMGYSPMNMCSKEYGSMEANMGMTSLDGTSSLGHFKIEVEESYCSPKPSEITDYSFVYKPELCQSFVGCSMFAPLKMLPSQCLPPIKIPEDCIYRLSWREMLNPVMPVMSFLNKDS</sequence>
<evidence type="ECO:0000256" key="1">
    <source>
        <dbReference type="ARBA" id="ARBA00004123"/>
    </source>
</evidence>
<protein>
    <submittedName>
        <fullName evidence="10">Mediator of RNA polymerase II transcription subunit 13-like</fullName>
    </submittedName>
</protein>
<dbReference type="PANTHER" id="PTHR48249:SF4">
    <property type="entry name" value="MEDIATOR OF RNA POLYMERASE II TRANSCRIPTION SUBUNIT 13"/>
    <property type="match status" value="1"/>
</dbReference>
<evidence type="ECO:0000256" key="4">
    <source>
        <dbReference type="ARBA" id="ARBA00023015"/>
    </source>
</evidence>
<organism evidence="9 10">
    <name type="scientific">Notothenia coriiceps</name>
    <name type="common">black rockcod</name>
    <dbReference type="NCBI Taxonomy" id="8208"/>
    <lineage>
        <taxon>Eukaryota</taxon>
        <taxon>Metazoa</taxon>
        <taxon>Chordata</taxon>
        <taxon>Craniata</taxon>
        <taxon>Vertebrata</taxon>
        <taxon>Euteleostomi</taxon>
        <taxon>Actinopterygii</taxon>
        <taxon>Neopterygii</taxon>
        <taxon>Teleostei</taxon>
        <taxon>Neoteleostei</taxon>
        <taxon>Acanthomorphata</taxon>
        <taxon>Eupercaria</taxon>
        <taxon>Perciformes</taxon>
        <taxon>Notothenioidei</taxon>
        <taxon>Nototheniidae</taxon>
        <taxon>Notothenia</taxon>
    </lineage>
</organism>
<comment type="similarity">
    <text evidence="2">Belongs to the Mediator complex subunit 13 family.</text>
</comment>
<name>A0A6I9P550_9TELE</name>
<evidence type="ECO:0000313" key="10">
    <source>
        <dbReference type="RefSeq" id="XP_010783307.1"/>
    </source>
</evidence>
<keyword evidence="9" id="KW-1185">Reference proteome</keyword>
<comment type="subcellular location">
    <subcellularLocation>
        <location evidence="1">Nucleus</location>
    </subcellularLocation>
</comment>
<feature type="signal peptide" evidence="8">
    <location>
        <begin position="1"/>
        <end position="27"/>
    </location>
</feature>
<evidence type="ECO:0000256" key="7">
    <source>
        <dbReference type="SAM" id="MobiDB-lite"/>
    </source>
</evidence>
<evidence type="ECO:0000256" key="6">
    <source>
        <dbReference type="ARBA" id="ARBA00023242"/>
    </source>
</evidence>
<feature type="region of interest" description="Disordered" evidence="7">
    <location>
        <begin position="75"/>
        <end position="98"/>
    </location>
</feature>
<reference evidence="10" key="1">
    <citation type="submission" date="2025-08" db="UniProtKB">
        <authorList>
            <consortium name="RefSeq"/>
        </authorList>
    </citation>
    <scope>IDENTIFICATION</scope>
    <source>
        <tissue evidence="10">Muscle</tissue>
    </source>
</reference>
<feature type="chain" id="PRO_5026692248" evidence="8">
    <location>
        <begin position="28"/>
        <end position="241"/>
    </location>
</feature>
<dbReference type="RefSeq" id="XP_010783307.1">
    <property type="nucleotide sequence ID" value="XM_010785005.1"/>
</dbReference>
<keyword evidence="4" id="KW-0805">Transcription regulation</keyword>
<dbReference type="OrthoDB" id="103819at2759"/>
<keyword evidence="5" id="KW-0804">Transcription</keyword>
<dbReference type="KEGG" id="ncc:104957380"/>
<evidence type="ECO:0000256" key="3">
    <source>
        <dbReference type="ARBA" id="ARBA00022491"/>
    </source>
</evidence>
<dbReference type="AlphaFoldDB" id="A0A6I9P550"/>
<evidence type="ECO:0000256" key="5">
    <source>
        <dbReference type="ARBA" id="ARBA00023163"/>
    </source>
</evidence>
<accession>A0A6I9P550</accession>
<dbReference type="PANTHER" id="PTHR48249">
    <property type="entry name" value="MEDIATOR OF RNA POLYMERASE II TRANSCRIPTION SUBUNIT 13"/>
    <property type="match status" value="1"/>
</dbReference>
<evidence type="ECO:0000313" key="9">
    <source>
        <dbReference type="Proteomes" id="UP000504611"/>
    </source>
</evidence>
<proteinExistence type="inferred from homology"/>
<keyword evidence="8" id="KW-0732">Signal</keyword>
<dbReference type="GeneID" id="104957380"/>
<keyword evidence="6" id="KW-0539">Nucleus</keyword>
<feature type="compositionally biased region" description="Basic and acidic residues" evidence="7">
    <location>
        <begin position="87"/>
        <end position="97"/>
    </location>
</feature>
<dbReference type="GO" id="GO:0045944">
    <property type="term" value="P:positive regulation of transcription by RNA polymerase II"/>
    <property type="evidence" value="ECO:0007669"/>
    <property type="project" value="TreeGrafter"/>
</dbReference>
<dbReference type="GO" id="GO:0003713">
    <property type="term" value="F:transcription coactivator activity"/>
    <property type="evidence" value="ECO:0007669"/>
    <property type="project" value="TreeGrafter"/>
</dbReference>
<gene>
    <name evidence="10" type="primary">LOC104957380</name>
</gene>
<dbReference type="GO" id="GO:0016592">
    <property type="term" value="C:mediator complex"/>
    <property type="evidence" value="ECO:0007669"/>
    <property type="project" value="TreeGrafter"/>
</dbReference>
<keyword evidence="3" id="KW-0678">Repressor</keyword>
<evidence type="ECO:0000256" key="2">
    <source>
        <dbReference type="ARBA" id="ARBA00009354"/>
    </source>
</evidence>
<evidence type="ECO:0000256" key="8">
    <source>
        <dbReference type="SAM" id="SignalP"/>
    </source>
</evidence>
<dbReference type="InterPro" id="IPR051139">
    <property type="entry name" value="Mediator_complx_sub13"/>
</dbReference>